<dbReference type="InterPro" id="IPR002043">
    <property type="entry name" value="UDG_fam1"/>
</dbReference>
<evidence type="ECO:0000256" key="10">
    <source>
        <dbReference type="PROSITE-ProRule" id="PRU10072"/>
    </source>
</evidence>
<dbReference type="Gene3D" id="3.40.470.10">
    <property type="entry name" value="Uracil-DNA glycosylase-like domain"/>
    <property type="match status" value="1"/>
</dbReference>
<comment type="similarity">
    <text evidence="3">Belongs to the uracil-DNA glycosylase (UDG) superfamily. UNG family.</text>
</comment>
<comment type="function">
    <text evidence="2">Excises uracil residues from the DNA which can arise as a result of misincorporation of dUMP residues by DNA polymerase or due to deamination of cytosine.</text>
</comment>
<comment type="catalytic activity">
    <reaction evidence="1">
        <text>Hydrolyzes single-stranded DNA or mismatched double-stranded DNA and polynucleotides, releasing free uracil.</text>
        <dbReference type="EC" id="3.2.2.27"/>
    </reaction>
</comment>
<reference evidence="12 13" key="1">
    <citation type="journal article" date="2015" name="Int. J. Syst. Evol. Microbiol.">
        <title>Mariniphaga sediminis sp. nov., isolated from coastal sediment.</title>
        <authorList>
            <person name="Wang F.Q."/>
            <person name="Shen Q.Y."/>
            <person name="Chen G.J."/>
            <person name="Du Z.J."/>
        </authorList>
    </citation>
    <scope>NUCLEOTIDE SEQUENCE [LARGE SCALE GENOMIC DNA]</scope>
    <source>
        <strain evidence="12 13">SY21</strain>
    </source>
</reference>
<dbReference type="GO" id="GO:0097510">
    <property type="term" value="P:base-excision repair, AP site formation via deaminated base removal"/>
    <property type="evidence" value="ECO:0007669"/>
    <property type="project" value="TreeGrafter"/>
</dbReference>
<sequence>MGNTLFLEKLNVHRDWNAFLSEGNRERIAKIEKEVERGGYTPPAAKVLRFFEFPLSFAKVVILGQDPYPQPGAATGRAFEVGSLRSWNQPFKNISLKNILRALYKAYSGQVIKFSQLKEKLDNEFPVLSPDQLFQHWEKQGVLLLNTSFTCEPGNPGSHRRIWEEFTSELLVFIRDNATNATWFLWGNHAIEATRDLSLSNSIVTMHPMMCYDTPGRDSDFLYGTRNCFEPFIGEIDWTGHELSKEFKTTQALF</sequence>
<dbReference type="PANTHER" id="PTHR11264:SF8">
    <property type="entry name" value="URACIL-DNA GLYCOSYLASE-LIKE DOMAIN-CONTAINING PROTEIN"/>
    <property type="match status" value="1"/>
</dbReference>
<keyword evidence="6" id="KW-0963">Cytoplasm</keyword>
<evidence type="ECO:0000256" key="6">
    <source>
        <dbReference type="ARBA" id="ARBA00022490"/>
    </source>
</evidence>
<keyword evidence="7" id="KW-0227">DNA damage</keyword>
<dbReference type="SUPFAM" id="SSF52141">
    <property type="entry name" value="Uracil-DNA glycosylase-like"/>
    <property type="match status" value="1"/>
</dbReference>
<evidence type="ECO:0000256" key="1">
    <source>
        <dbReference type="ARBA" id="ARBA00001400"/>
    </source>
</evidence>
<keyword evidence="9" id="KW-0234">DNA repair</keyword>
<evidence type="ECO:0000313" key="13">
    <source>
        <dbReference type="Proteomes" id="UP000266441"/>
    </source>
</evidence>
<dbReference type="EMBL" id="QWET01000007">
    <property type="protein sequence ID" value="RIH65070.1"/>
    <property type="molecule type" value="Genomic_DNA"/>
</dbReference>
<dbReference type="Pfam" id="PF03167">
    <property type="entry name" value="UDG"/>
    <property type="match status" value="1"/>
</dbReference>
<dbReference type="CDD" id="cd10027">
    <property type="entry name" value="UDG-F1-like"/>
    <property type="match status" value="1"/>
</dbReference>
<dbReference type="InterPro" id="IPR018085">
    <property type="entry name" value="Ura-DNA_Glyclase_AS"/>
</dbReference>
<evidence type="ECO:0000256" key="4">
    <source>
        <dbReference type="ARBA" id="ARBA00012030"/>
    </source>
</evidence>
<feature type="active site" description="Proton acceptor" evidence="10">
    <location>
        <position position="66"/>
    </location>
</feature>
<dbReference type="PANTHER" id="PTHR11264">
    <property type="entry name" value="URACIL-DNA GLYCOSYLASE"/>
    <property type="match status" value="1"/>
</dbReference>
<proteinExistence type="inferred from homology"/>
<comment type="caution">
    <text evidence="12">The sequence shown here is derived from an EMBL/GenBank/DDBJ whole genome shotgun (WGS) entry which is preliminary data.</text>
</comment>
<protein>
    <recommendedName>
        <fullName evidence="5">Uracil-DNA glycosylase</fullName>
        <ecNumber evidence="4">3.2.2.27</ecNumber>
    </recommendedName>
</protein>
<dbReference type="RefSeq" id="WP_119349995.1">
    <property type="nucleotide sequence ID" value="NZ_QWET01000007.1"/>
</dbReference>
<dbReference type="Proteomes" id="UP000266441">
    <property type="component" value="Unassembled WGS sequence"/>
</dbReference>
<evidence type="ECO:0000256" key="5">
    <source>
        <dbReference type="ARBA" id="ARBA00018429"/>
    </source>
</evidence>
<gene>
    <name evidence="12" type="ORF">D1164_10805</name>
</gene>
<dbReference type="PROSITE" id="PS00130">
    <property type="entry name" value="U_DNA_GLYCOSYLASE"/>
    <property type="match status" value="1"/>
</dbReference>
<evidence type="ECO:0000256" key="7">
    <source>
        <dbReference type="ARBA" id="ARBA00022763"/>
    </source>
</evidence>
<evidence type="ECO:0000256" key="2">
    <source>
        <dbReference type="ARBA" id="ARBA00002631"/>
    </source>
</evidence>
<evidence type="ECO:0000256" key="8">
    <source>
        <dbReference type="ARBA" id="ARBA00022801"/>
    </source>
</evidence>
<keyword evidence="8" id="KW-0378">Hydrolase</keyword>
<keyword evidence="13" id="KW-1185">Reference proteome</keyword>
<dbReference type="SMART" id="SM00986">
    <property type="entry name" value="UDG"/>
    <property type="match status" value="1"/>
</dbReference>
<evidence type="ECO:0000256" key="3">
    <source>
        <dbReference type="ARBA" id="ARBA00008184"/>
    </source>
</evidence>
<evidence type="ECO:0000256" key="9">
    <source>
        <dbReference type="ARBA" id="ARBA00023204"/>
    </source>
</evidence>
<feature type="domain" description="Uracil-DNA glycosylase-like" evidence="11">
    <location>
        <begin position="51"/>
        <end position="198"/>
    </location>
</feature>
<name>A0A399D3S6_9BACT</name>
<dbReference type="InterPro" id="IPR005122">
    <property type="entry name" value="Uracil-DNA_glycosylase-like"/>
</dbReference>
<evidence type="ECO:0000313" key="12">
    <source>
        <dbReference type="EMBL" id="RIH65070.1"/>
    </source>
</evidence>
<dbReference type="OrthoDB" id="9804372at2"/>
<dbReference type="AlphaFoldDB" id="A0A399D3S6"/>
<dbReference type="EC" id="3.2.2.27" evidence="4"/>
<dbReference type="GO" id="GO:0004844">
    <property type="term" value="F:uracil DNA N-glycosylase activity"/>
    <property type="evidence" value="ECO:0007669"/>
    <property type="project" value="UniProtKB-EC"/>
</dbReference>
<dbReference type="InterPro" id="IPR036895">
    <property type="entry name" value="Uracil-DNA_glycosylase-like_sf"/>
</dbReference>
<evidence type="ECO:0000259" key="11">
    <source>
        <dbReference type="SMART" id="SM00986"/>
    </source>
</evidence>
<accession>A0A399D3S6</accession>
<dbReference type="SMART" id="SM00987">
    <property type="entry name" value="UreE_C"/>
    <property type="match status" value="1"/>
</dbReference>
<organism evidence="12 13">
    <name type="scientific">Mariniphaga sediminis</name>
    <dbReference type="NCBI Taxonomy" id="1628158"/>
    <lineage>
        <taxon>Bacteria</taxon>
        <taxon>Pseudomonadati</taxon>
        <taxon>Bacteroidota</taxon>
        <taxon>Bacteroidia</taxon>
        <taxon>Marinilabiliales</taxon>
        <taxon>Prolixibacteraceae</taxon>
        <taxon>Mariniphaga</taxon>
    </lineage>
</organism>